<name>W0SF59_9PROT</name>
<dbReference type="EMBL" id="AP012547">
    <property type="protein sequence ID" value="BAO28338.1"/>
    <property type="molecule type" value="Genomic_DNA"/>
</dbReference>
<feature type="chain" id="PRO_5004794925" evidence="1">
    <location>
        <begin position="23"/>
        <end position="285"/>
    </location>
</feature>
<feature type="signal peptide" evidence="1">
    <location>
        <begin position="1"/>
        <end position="22"/>
    </location>
</feature>
<dbReference type="AlphaFoldDB" id="W0SF59"/>
<accession>W0SF59</accession>
<keyword evidence="1" id="KW-0732">Signal</keyword>
<dbReference type="KEGG" id="shd:SUTH_00524"/>
<dbReference type="NCBIfam" id="TIGR02001">
    <property type="entry name" value="gcw_chp"/>
    <property type="match status" value="1"/>
</dbReference>
<dbReference type="RefSeq" id="WP_041096866.1">
    <property type="nucleotide sequence ID" value="NZ_AP012547.1"/>
</dbReference>
<gene>
    <name evidence="2" type="ORF">SUTH_00524</name>
</gene>
<evidence type="ECO:0000313" key="2">
    <source>
        <dbReference type="EMBL" id="BAO28338.1"/>
    </source>
</evidence>
<reference evidence="2 3" key="1">
    <citation type="journal article" date="2014" name="Syst. Appl. Microbiol.">
        <title>Complete genomes of freshwater sulfur oxidizers Sulfuricella denitrificans skB26 and Sulfuritalea hydrogenivorans sk43H: genetic insights into the sulfur oxidation pathway of betaproteobacteria.</title>
        <authorList>
            <person name="Watanabe T."/>
            <person name="Kojima H."/>
            <person name="Fukui M."/>
        </authorList>
    </citation>
    <scope>NUCLEOTIDE SEQUENCE [LARGE SCALE GENOMIC DNA]</scope>
    <source>
        <strain evidence="2">DSM22779</strain>
    </source>
</reference>
<sequence>MHKTLIAAAVTTALAAPSLALAADPTPTHSFTPNVGVVSDYLFRGVSQTHGAAALQGGVDYAHASGLYAGVWASTITWVKDAYGKGSTEIDFYGGYKNSFAGGDWTYDVGAIAYTYPGKGAAITNVNANPNTTEVYGALGYKWLTLKYSHAVSSHFIGWLGGTVPDKKTGGSNYLELNAAYDIGNGWGVGAHYGTQKVKNSVTTAGGVLSANYSDWNIGVTKDVGFGVVGLTYSDTNTSGTCSQAGGNTNPYCWAAGNFVAGTGSTTGFRDVSKGQLVLSFKKTF</sequence>
<proteinExistence type="predicted"/>
<dbReference type="HOGENOM" id="CLU_074587_2_0_4"/>
<dbReference type="STRING" id="1223802.SUTH_00524"/>
<dbReference type="OrthoDB" id="9793561at2"/>
<protein>
    <submittedName>
        <fullName evidence="2">Uncharacterized protein</fullName>
    </submittedName>
</protein>
<dbReference type="Pfam" id="PF09694">
    <property type="entry name" value="Gcw_chp"/>
    <property type="match status" value="1"/>
</dbReference>
<evidence type="ECO:0000313" key="3">
    <source>
        <dbReference type="Proteomes" id="UP000031637"/>
    </source>
</evidence>
<evidence type="ECO:0000256" key="1">
    <source>
        <dbReference type="SAM" id="SignalP"/>
    </source>
</evidence>
<keyword evidence="3" id="KW-1185">Reference proteome</keyword>
<dbReference type="InterPro" id="IPR010239">
    <property type="entry name" value="CHP02001"/>
</dbReference>
<dbReference type="Proteomes" id="UP000031637">
    <property type="component" value="Chromosome"/>
</dbReference>
<organism evidence="2 3">
    <name type="scientific">Sulfuritalea hydrogenivorans sk43H</name>
    <dbReference type="NCBI Taxonomy" id="1223802"/>
    <lineage>
        <taxon>Bacteria</taxon>
        <taxon>Pseudomonadati</taxon>
        <taxon>Pseudomonadota</taxon>
        <taxon>Betaproteobacteria</taxon>
        <taxon>Nitrosomonadales</taxon>
        <taxon>Sterolibacteriaceae</taxon>
        <taxon>Sulfuritalea</taxon>
    </lineage>
</organism>